<evidence type="ECO:0000259" key="2">
    <source>
        <dbReference type="PROSITE" id="PS51272"/>
    </source>
</evidence>
<dbReference type="InterPro" id="IPR001119">
    <property type="entry name" value="SLH_dom"/>
</dbReference>
<dbReference type="PANTHER" id="PTHR43308">
    <property type="entry name" value="OUTER MEMBRANE PROTEIN ALPHA-RELATED"/>
    <property type="match status" value="1"/>
</dbReference>
<protein>
    <recommendedName>
        <fullName evidence="2">SLH domain-containing protein</fullName>
    </recommendedName>
</protein>
<dbReference type="PROSITE" id="PS51272">
    <property type="entry name" value="SLH"/>
    <property type="match status" value="2"/>
</dbReference>
<feature type="domain" description="SLH" evidence="2">
    <location>
        <begin position="67"/>
        <end position="129"/>
    </location>
</feature>
<dbReference type="STRING" id="370438.PTH_2797"/>
<dbReference type="Proteomes" id="UP000006556">
    <property type="component" value="Chromosome"/>
</dbReference>
<name>A5CYG1_PELTS</name>
<evidence type="ECO:0000313" key="3">
    <source>
        <dbReference type="EMBL" id="BAF60978.1"/>
    </source>
</evidence>
<evidence type="ECO:0000313" key="4">
    <source>
        <dbReference type="Proteomes" id="UP000006556"/>
    </source>
</evidence>
<feature type="domain" description="SLH" evidence="2">
    <location>
        <begin position="2"/>
        <end position="65"/>
    </location>
</feature>
<dbReference type="Pfam" id="PF00395">
    <property type="entry name" value="SLH"/>
    <property type="match status" value="2"/>
</dbReference>
<accession>A5CYG1</accession>
<keyword evidence="1" id="KW-0677">Repeat</keyword>
<dbReference type="EMBL" id="AP009389">
    <property type="protein sequence ID" value="BAF60978.1"/>
    <property type="molecule type" value="Genomic_DNA"/>
</dbReference>
<dbReference type="AlphaFoldDB" id="A5CYG1"/>
<dbReference type="eggNOG" id="COG1404">
    <property type="taxonomic scope" value="Bacteria"/>
</dbReference>
<proteinExistence type="predicted"/>
<sequence length="129" mass="13092">MAPGVQGCGGHSAAFRPAVAEARARGIVKGYPDGSFRPAAAISRAEAAVIFAAVLNDLGIAVEAGPALPYSDIASIPSWAAGAVAETTAAGLFRGRPDGSFAPDDPVTANEMAVLLERLLAVCKDAWEK</sequence>
<gene>
    <name evidence="3" type="ordered locus">PTH_2797</name>
</gene>
<organism evidence="3 4">
    <name type="scientific">Pelotomaculum thermopropionicum (strain DSM 13744 / JCM 10971 / SI)</name>
    <dbReference type="NCBI Taxonomy" id="370438"/>
    <lineage>
        <taxon>Bacteria</taxon>
        <taxon>Bacillati</taxon>
        <taxon>Bacillota</taxon>
        <taxon>Clostridia</taxon>
        <taxon>Eubacteriales</taxon>
        <taxon>Desulfotomaculaceae</taxon>
        <taxon>Pelotomaculum</taxon>
    </lineage>
</organism>
<keyword evidence="4" id="KW-1185">Reference proteome</keyword>
<reference evidence="4" key="1">
    <citation type="journal article" date="2008" name="Genome Res.">
        <title>The genome of Pelotomaculum thermopropionicum reveals niche-associated evolution in anaerobic microbiota.</title>
        <authorList>
            <person name="Kosaka T."/>
            <person name="Kato S."/>
            <person name="Shimoyama T."/>
            <person name="Ishii S."/>
            <person name="Abe T."/>
            <person name="Watanabe K."/>
        </authorList>
    </citation>
    <scope>NUCLEOTIDE SEQUENCE [LARGE SCALE GENOMIC DNA]</scope>
    <source>
        <strain evidence="4">DSM 13744 / JCM 10971 / SI</strain>
    </source>
</reference>
<evidence type="ECO:0000256" key="1">
    <source>
        <dbReference type="ARBA" id="ARBA00022737"/>
    </source>
</evidence>
<dbReference type="HOGENOM" id="CLU_1946750_0_0_9"/>
<dbReference type="InterPro" id="IPR051465">
    <property type="entry name" value="Cell_Envelope_Struct_Comp"/>
</dbReference>
<dbReference type="KEGG" id="pth:PTH_2797"/>